<dbReference type="RefSeq" id="WP_125307244.1">
    <property type="nucleotide sequence ID" value="NZ_RSEC01000032.1"/>
</dbReference>
<dbReference type="InterPro" id="IPR027417">
    <property type="entry name" value="P-loop_NTPase"/>
</dbReference>
<dbReference type="Gene3D" id="3.30.420.280">
    <property type="match status" value="1"/>
</dbReference>
<reference evidence="1 2" key="1">
    <citation type="submission" date="2018-12" db="EMBL/GenBank/DDBJ databases">
        <title>Amycolatopsis eburnea sp. nov. actinomycete associate with arbuscular mycorrhiza fungal spore.</title>
        <authorList>
            <person name="Lumyong S."/>
            <person name="Chaiya L."/>
        </authorList>
    </citation>
    <scope>NUCLEOTIDE SEQUENCE [LARGE SCALE GENOMIC DNA]</scope>
    <source>
        <strain evidence="1 2">GLM-1</strain>
    </source>
</reference>
<dbReference type="Proteomes" id="UP000267081">
    <property type="component" value="Unassembled WGS sequence"/>
</dbReference>
<protein>
    <submittedName>
        <fullName evidence="1">PBSX family phage terminase large subunit</fullName>
    </submittedName>
</protein>
<sequence length="434" mass="48629">MPGIDLSRVTTILSPKQIRSIVEALRVEQIAVWSGAVRSGKTIASLLAFLIAVSVAPDTGLIVMIGKTRETIERNLIEPLQSVALFGVLARQVHHTRGATTATVLGRTIHLIGANDVRAEDRIRGMTIALAYVDEATLLPRGFWMMLLSRLSVVGAKLFGTTNPDGPAHWLRKDFLLRAGEVGLRSWHFTLDDNPSLDPAYVERLKRQYVGLWFRRFVLGEWCLAEGAVYDMWDPDRHVVKELPVIDRWLSTGIDYGTTNPFAALILGLGHPEQDGARRLYLTHEWRWDSKHQRRSLTDVEYSERFRGWLGELPHPQFPAAKGIWPEWTVVDPSAASFVQQLHHDGLTPTLARNEVLDGIRTLSSLFARDLLKVHESCEGFISEIPGYSWDPDKAEKGEDAPIKAADHSLDGGRYGIHTTEALWRPYVQEGQAA</sequence>
<dbReference type="OrthoDB" id="4498710at2"/>
<dbReference type="EMBL" id="RSEC01000032">
    <property type="protein sequence ID" value="RSD21994.1"/>
    <property type="molecule type" value="Genomic_DNA"/>
</dbReference>
<evidence type="ECO:0000313" key="2">
    <source>
        <dbReference type="Proteomes" id="UP000267081"/>
    </source>
</evidence>
<accession>A0A3R9FRA7</accession>
<dbReference type="AlphaFoldDB" id="A0A3R9FRA7"/>
<organism evidence="1 2">
    <name type="scientific">Amycolatopsis eburnea</name>
    <dbReference type="NCBI Taxonomy" id="2267691"/>
    <lineage>
        <taxon>Bacteria</taxon>
        <taxon>Bacillati</taxon>
        <taxon>Actinomycetota</taxon>
        <taxon>Actinomycetes</taxon>
        <taxon>Pseudonocardiales</taxon>
        <taxon>Pseudonocardiaceae</taxon>
        <taxon>Amycolatopsis</taxon>
    </lineage>
</organism>
<name>A0A3R9FRA7_9PSEU</name>
<evidence type="ECO:0000313" key="1">
    <source>
        <dbReference type="EMBL" id="RSD21994.1"/>
    </source>
</evidence>
<proteinExistence type="predicted"/>
<dbReference type="Pfam" id="PF03237">
    <property type="entry name" value="Terminase_6N"/>
    <property type="match status" value="1"/>
</dbReference>
<keyword evidence="2" id="KW-1185">Reference proteome</keyword>
<comment type="caution">
    <text evidence="1">The sequence shown here is derived from an EMBL/GenBank/DDBJ whole genome shotgun (WGS) entry which is preliminary data.</text>
</comment>
<dbReference type="Gene3D" id="3.40.50.300">
    <property type="entry name" value="P-loop containing nucleotide triphosphate hydrolases"/>
    <property type="match status" value="1"/>
</dbReference>
<gene>
    <name evidence="1" type="ORF">EIY87_09255</name>
</gene>